<dbReference type="Proteomes" id="UP000265882">
    <property type="component" value="Unassembled WGS sequence"/>
</dbReference>
<evidence type="ECO:0000256" key="2">
    <source>
        <dbReference type="ARBA" id="ARBA00022630"/>
    </source>
</evidence>
<feature type="domain" description="FAD/NAD(P)-binding" evidence="5">
    <location>
        <begin position="4"/>
        <end position="285"/>
    </location>
</feature>
<keyword evidence="4" id="KW-0560">Oxidoreductase</keyword>
<reference evidence="6 7" key="1">
    <citation type="journal article" date="2017" name="ISME J.">
        <title>Energy and carbon metabolisms in a deep terrestrial subsurface fluid microbial community.</title>
        <authorList>
            <person name="Momper L."/>
            <person name="Jungbluth S.P."/>
            <person name="Lee M.D."/>
            <person name="Amend J.P."/>
        </authorList>
    </citation>
    <scope>NUCLEOTIDE SEQUENCE [LARGE SCALE GENOMIC DNA]</scope>
    <source>
        <strain evidence="6">SURF_5</strain>
    </source>
</reference>
<protein>
    <submittedName>
        <fullName evidence="6">Pyridine nucleotide-disulfide oxidoreductase</fullName>
    </submittedName>
</protein>
<evidence type="ECO:0000313" key="7">
    <source>
        <dbReference type="Proteomes" id="UP000265882"/>
    </source>
</evidence>
<evidence type="ECO:0000256" key="1">
    <source>
        <dbReference type="ARBA" id="ARBA00001974"/>
    </source>
</evidence>
<name>A0A3A4MW79_ABYX5</name>
<dbReference type="GO" id="GO:0003955">
    <property type="term" value="F:NAD(P)H dehydrogenase (quinone) activity"/>
    <property type="evidence" value="ECO:0007669"/>
    <property type="project" value="TreeGrafter"/>
</dbReference>
<gene>
    <name evidence="6" type="ORF">C4520_21680</name>
</gene>
<dbReference type="PRINTS" id="PR00368">
    <property type="entry name" value="FADPNR"/>
</dbReference>
<sequence>MARHLVLVGAGHAHLAVLKAGAEFAARGHRVTLITPAPYFYYSGMGPGMLSGRYSPPEVRFHVKKMAEDRKIAVLIDSVVQIDANRNLIICASGSRVEYDVVSFNVGSFVPQTTLAEPHPNVFSVKPVENLFQARRRLLELPQKEPRILVAGGGPAGFEIACNLAMLFRVERRSAQIVLAAGEMLLPRIPPRGRRLARRILAERGIELREGPLVRRLEREEAHLDTGEVMKHDVVFLAIGIKPSDLFRQSGLETGPDGGLMVNRFLQSTRYSNMFGAGDCIYFQPRPLDKVGVYAVREAPVLCRNLLAALEGRELLAFRPQHNYLLIFNLGDGKGLLWRKNYAINGRLPFLLKERLDRGFMRRYQVSGERDQ</sequence>
<organism evidence="6 7">
    <name type="scientific">Abyssobacteria bacterium (strain SURF_5)</name>
    <dbReference type="NCBI Taxonomy" id="2093360"/>
    <lineage>
        <taxon>Bacteria</taxon>
        <taxon>Pseudomonadati</taxon>
        <taxon>Candidatus Hydrogenedentota</taxon>
        <taxon>Candidatus Abyssobacteria</taxon>
    </lineage>
</organism>
<keyword evidence="3" id="KW-0274">FAD</keyword>
<dbReference type="PANTHER" id="PTHR42913">
    <property type="entry name" value="APOPTOSIS-INDUCING FACTOR 1"/>
    <property type="match status" value="1"/>
</dbReference>
<evidence type="ECO:0000256" key="4">
    <source>
        <dbReference type="ARBA" id="ARBA00023002"/>
    </source>
</evidence>
<dbReference type="EMBL" id="QZKU01000144">
    <property type="protein sequence ID" value="RJP14328.1"/>
    <property type="molecule type" value="Genomic_DNA"/>
</dbReference>
<evidence type="ECO:0000313" key="6">
    <source>
        <dbReference type="EMBL" id="RJP14328.1"/>
    </source>
</evidence>
<dbReference type="SUPFAM" id="SSF51905">
    <property type="entry name" value="FAD/NAD(P)-binding domain"/>
    <property type="match status" value="1"/>
</dbReference>
<dbReference type="InterPro" id="IPR023753">
    <property type="entry name" value="FAD/NAD-binding_dom"/>
</dbReference>
<dbReference type="Pfam" id="PF07992">
    <property type="entry name" value="Pyr_redox_2"/>
    <property type="match status" value="1"/>
</dbReference>
<proteinExistence type="predicted"/>
<comment type="cofactor">
    <cofactor evidence="1">
        <name>FAD</name>
        <dbReference type="ChEBI" id="CHEBI:57692"/>
    </cofactor>
</comment>
<dbReference type="InterPro" id="IPR036188">
    <property type="entry name" value="FAD/NAD-bd_sf"/>
</dbReference>
<dbReference type="AlphaFoldDB" id="A0A3A4MW79"/>
<dbReference type="InterPro" id="IPR051169">
    <property type="entry name" value="NADH-Q_oxidoreductase"/>
</dbReference>
<dbReference type="PANTHER" id="PTHR42913:SF9">
    <property type="entry name" value="SLR1591 PROTEIN"/>
    <property type="match status" value="1"/>
</dbReference>
<keyword evidence="2" id="KW-0285">Flavoprotein</keyword>
<dbReference type="Gene3D" id="3.50.50.100">
    <property type="match status" value="1"/>
</dbReference>
<evidence type="ECO:0000256" key="3">
    <source>
        <dbReference type="ARBA" id="ARBA00022827"/>
    </source>
</evidence>
<dbReference type="PRINTS" id="PR00469">
    <property type="entry name" value="PNDRDTASEII"/>
</dbReference>
<accession>A0A3A4MW79</accession>
<dbReference type="GO" id="GO:0019646">
    <property type="term" value="P:aerobic electron transport chain"/>
    <property type="evidence" value="ECO:0007669"/>
    <property type="project" value="TreeGrafter"/>
</dbReference>
<comment type="caution">
    <text evidence="6">The sequence shown here is derived from an EMBL/GenBank/DDBJ whole genome shotgun (WGS) entry which is preliminary data.</text>
</comment>
<evidence type="ECO:0000259" key="5">
    <source>
        <dbReference type="Pfam" id="PF07992"/>
    </source>
</evidence>